<dbReference type="InterPro" id="IPR057336">
    <property type="entry name" value="GerAC_N"/>
</dbReference>
<name>A0A3S0I6J1_9BACL</name>
<dbReference type="InterPro" id="IPR008844">
    <property type="entry name" value="Spore_GerAC-like"/>
</dbReference>
<comment type="similarity">
    <text evidence="2">Belongs to the GerABKC lipoprotein family.</text>
</comment>
<dbReference type="Pfam" id="PF25198">
    <property type="entry name" value="Spore_GerAC_N"/>
    <property type="match status" value="1"/>
</dbReference>
<dbReference type="InterPro" id="IPR038501">
    <property type="entry name" value="Spore_GerAC_C_sf"/>
</dbReference>
<dbReference type="NCBIfam" id="TIGR02887">
    <property type="entry name" value="spore_ger_x_C"/>
    <property type="match status" value="1"/>
</dbReference>
<dbReference type="GO" id="GO:0009847">
    <property type="term" value="P:spore germination"/>
    <property type="evidence" value="ECO:0007669"/>
    <property type="project" value="InterPro"/>
</dbReference>
<keyword evidence="5" id="KW-0472">Membrane</keyword>
<evidence type="ECO:0000313" key="11">
    <source>
        <dbReference type="Proteomes" id="UP000276128"/>
    </source>
</evidence>
<reference evidence="10 11" key="1">
    <citation type="submission" date="2018-12" db="EMBL/GenBank/DDBJ databases">
        <title>Bacillus ochoae sp. nov., Paenibacillus whitsoniae sp. nov., Paenibacillus spiritus sp. nov. Isolated from the Mars Exploration Rover during spacecraft assembly.</title>
        <authorList>
            <person name="Seuylemezian A."/>
            <person name="Vaishampayan P."/>
        </authorList>
    </citation>
    <scope>NUCLEOTIDE SEQUENCE [LARGE SCALE GENOMIC DNA]</scope>
    <source>
        <strain evidence="10 11">MER 54</strain>
    </source>
</reference>
<evidence type="ECO:0000259" key="8">
    <source>
        <dbReference type="Pfam" id="PF05504"/>
    </source>
</evidence>
<evidence type="ECO:0000259" key="9">
    <source>
        <dbReference type="Pfam" id="PF25198"/>
    </source>
</evidence>
<comment type="subcellular location">
    <subcellularLocation>
        <location evidence="1">Membrane</location>
        <topology evidence="1">Lipid-anchor</topology>
    </subcellularLocation>
</comment>
<gene>
    <name evidence="10" type="ORF">EJQ19_28515</name>
</gene>
<evidence type="ECO:0000313" key="10">
    <source>
        <dbReference type="EMBL" id="RTE02984.1"/>
    </source>
</evidence>
<organism evidence="10 11">
    <name type="scientific">Paenibacillus whitsoniae</name>
    <dbReference type="NCBI Taxonomy" id="2496558"/>
    <lineage>
        <taxon>Bacteria</taxon>
        <taxon>Bacillati</taxon>
        <taxon>Bacillota</taxon>
        <taxon>Bacilli</taxon>
        <taxon>Bacillales</taxon>
        <taxon>Paenibacillaceae</taxon>
        <taxon>Paenibacillus</taxon>
    </lineage>
</organism>
<keyword evidence="6" id="KW-0564">Palmitate</keyword>
<proteinExistence type="inferred from homology"/>
<dbReference type="PROSITE" id="PS51257">
    <property type="entry name" value="PROKAR_LIPOPROTEIN"/>
    <property type="match status" value="1"/>
</dbReference>
<comment type="caution">
    <text evidence="10">The sequence shown here is derived from an EMBL/GenBank/DDBJ whole genome shotgun (WGS) entry which is preliminary data.</text>
</comment>
<feature type="domain" description="Spore germination GerAC-like C-terminal" evidence="8">
    <location>
        <begin position="220"/>
        <end position="385"/>
    </location>
</feature>
<dbReference type="PANTHER" id="PTHR35789:SF1">
    <property type="entry name" value="SPORE GERMINATION PROTEIN B3"/>
    <property type="match status" value="1"/>
</dbReference>
<evidence type="ECO:0000256" key="6">
    <source>
        <dbReference type="ARBA" id="ARBA00023139"/>
    </source>
</evidence>
<dbReference type="Proteomes" id="UP000276128">
    <property type="component" value="Unassembled WGS sequence"/>
</dbReference>
<evidence type="ECO:0000256" key="2">
    <source>
        <dbReference type="ARBA" id="ARBA00007886"/>
    </source>
</evidence>
<evidence type="ECO:0000256" key="5">
    <source>
        <dbReference type="ARBA" id="ARBA00023136"/>
    </source>
</evidence>
<feature type="domain" description="Spore germination protein N-terminal" evidence="9">
    <location>
        <begin position="21"/>
        <end position="194"/>
    </location>
</feature>
<sequence length="393" mass="44442">MKYKLMMITLCMLLLTGCWSRRELNQLLIALGIGIDWVDGEYLVSFQVVNPSEISEKRSSSYRPPSTLYQARGRTIFEAARSLTAEAPRKIYMGHLQMYVIGESLARRDIRDFIDSAFRDNETRMDFNIVVARGTSAENILKLYTPLEKLPTYNMQQSLKTSQQNWAPTIAITLDELLKMMSGTGYEPAITGIRIVGESKIGQYRENIDPFQPPSRFRYSGIAAFKEGKLIAWLNEEESKGYTDLTNHLDSTSISVPCGKQQFVGIEVTSSTSKLKTAIVDGNPQVTISIRAEANVVDRACRDVDLTLPDTILKLQDEGKEIIQANVESAVKRVKALRTDIVGFGSMFAKEHPDYWKTVKTDWNDTWFPQVQVRYDISLFLRNTGTTSNTTLQ</sequence>
<dbReference type="GO" id="GO:0016020">
    <property type="term" value="C:membrane"/>
    <property type="evidence" value="ECO:0007669"/>
    <property type="project" value="UniProtKB-SubCell"/>
</dbReference>
<evidence type="ECO:0000256" key="7">
    <source>
        <dbReference type="ARBA" id="ARBA00023288"/>
    </source>
</evidence>
<keyword evidence="7" id="KW-0449">Lipoprotein</keyword>
<protein>
    <submittedName>
        <fullName evidence="10">Ger(X)C family spore germination protein</fullName>
    </submittedName>
</protein>
<dbReference type="PANTHER" id="PTHR35789">
    <property type="entry name" value="SPORE GERMINATION PROTEIN B3"/>
    <property type="match status" value="1"/>
</dbReference>
<dbReference type="InterPro" id="IPR046953">
    <property type="entry name" value="Spore_GerAC-like_C"/>
</dbReference>
<evidence type="ECO:0000256" key="1">
    <source>
        <dbReference type="ARBA" id="ARBA00004635"/>
    </source>
</evidence>
<keyword evidence="11" id="KW-1185">Reference proteome</keyword>
<evidence type="ECO:0000256" key="3">
    <source>
        <dbReference type="ARBA" id="ARBA00022544"/>
    </source>
</evidence>
<dbReference type="AlphaFoldDB" id="A0A3S0I6J1"/>
<keyword evidence="3" id="KW-0309">Germination</keyword>
<dbReference type="RefSeq" id="WP_126144629.1">
    <property type="nucleotide sequence ID" value="NZ_RXHU01000109.1"/>
</dbReference>
<dbReference type="OrthoDB" id="9816067at2"/>
<dbReference type="Pfam" id="PF05504">
    <property type="entry name" value="Spore_GerAC"/>
    <property type="match status" value="1"/>
</dbReference>
<dbReference type="EMBL" id="RXHU01000109">
    <property type="protein sequence ID" value="RTE02984.1"/>
    <property type="molecule type" value="Genomic_DNA"/>
</dbReference>
<evidence type="ECO:0000256" key="4">
    <source>
        <dbReference type="ARBA" id="ARBA00022729"/>
    </source>
</evidence>
<keyword evidence="4" id="KW-0732">Signal</keyword>
<accession>A0A3S0I6J1</accession>
<dbReference type="Gene3D" id="3.30.300.210">
    <property type="entry name" value="Nutrient germinant receptor protein C, domain 3"/>
    <property type="match status" value="1"/>
</dbReference>